<feature type="region of interest" description="Disordered" evidence="1">
    <location>
        <begin position="20"/>
        <end position="54"/>
    </location>
</feature>
<feature type="compositionally biased region" description="Low complexity" evidence="1">
    <location>
        <begin position="40"/>
        <end position="51"/>
    </location>
</feature>
<keyword evidence="2" id="KW-0732">Signal</keyword>
<reference evidence="3" key="1">
    <citation type="journal article" date="2014" name="Science">
        <title>Marine tubeworm metamorphosis induced by arrays of bacterial phage tail-like structures.</title>
        <authorList>
            <person name="Shikuma N.J."/>
            <person name="Pilhofer M."/>
            <person name="Weiss G.L."/>
            <person name="Hadfield M.G."/>
            <person name="Jensen G.J."/>
            <person name="Newman D.K."/>
        </authorList>
    </citation>
    <scope>NUCLEOTIDE SEQUENCE</scope>
    <source>
        <strain evidence="3">HI1</strain>
    </source>
</reference>
<name>A0A023PYZ1_9GAMM</name>
<dbReference type="OrthoDB" id="6284277at2"/>
<reference evidence="4 5" key="2">
    <citation type="submission" date="2014-12" db="EMBL/GenBank/DDBJ databases">
        <title>Draft Genome Sequence of Pseudoalteromonas luteoviolacea HI1.</title>
        <authorList>
            <person name="Asahina A.Y."/>
            <person name="Hadfield M.G."/>
        </authorList>
    </citation>
    <scope>NUCLEOTIDE SEQUENCE [LARGE SCALE GENOMIC DNA]</scope>
    <source>
        <strain evidence="4 5">HI1</strain>
    </source>
</reference>
<evidence type="ECO:0000256" key="2">
    <source>
        <dbReference type="SAM" id="SignalP"/>
    </source>
</evidence>
<evidence type="ECO:0000313" key="3">
    <source>
        <dbReference type="EMBL" id="AHX39824.1"/>
    </source>
</evidence>
<sequence>MKLKYNALVLTMISALQLTGCGGGGSDEGTPRTETRPVQTPTASSTSTSTPTPAPVQLAPLAVRTIQNNQCSSTAISVDVIFHDQNGAFISSRKTNSNGQIDTGLPENTKHVSFILKTTDSQNTLHTQVQTILNVQDGFEVDALVFNNPNTCGCSDITYNLETLIAQAPDADLHNATNSTIDLSNTENEVYACVPEQQKLLFTHSAAGYKGGLFDTSESTTIALSDDQLMASGTPLDLSNYNFEPNESINLTSYVGNEAVYNVNLPRAAINNLFSEPHNKLVIFSDLDTVSYLSTSKLSEEFTGSGFIRTHSYALTPIDNEGNTNRPQHFDNTDAYSSVYNFFMQMNANESNDVAINIKSTVSNLDAVMIKMNWSDFDHGNVSWNVFTDGQDVIPDIDFGSILPSDSMSFNNVSMEVLLLDLNTEQNFDDMRELYFESAESFEKRVDSKLFDGMASYSFTSSEQ</sequence>
<gene>
    <name evidence="4" type="ORF">JF50_17695</name>
</gene>
<dbReference type="RefSeq" id="WP_039610698.1">
    <property type="nucleotide sequence ID" value="NZ_JWIC01000007.1"/>
</dbReference>
<dbReference type="EMBL" id="KF724688">
    <property type="protein sequence ID" value="AHX39824.1"/>
    <property type="molecule type" value="Genomic_DNA"/>
</dbReference>
<proteinExistence type="predicted"/>
<evidence type="ECO:0000313" key="4">
    <source>
        <dbReference type="EMBL" id="KID56124.1"/>
    </source>
</evidence>
<evidence type="ECO:0000256" key="1">
    <source>
        <dbReference type="SAM" id="MobiDB-lite"/>
    </source>
</evidence>
<dbReference type="EMBL" id="JWIC01000007">
    <property type="protein sequence ID" value="KID56124.1"/>
    <property type="molecule type" value="Genomic_DNA"/>
</dbReference>
<feature type="chain" id="PRO_5007368182" evidence="2">
    <location>
        <begin position="21"/>
        <end position="464"/>
    </location>
</feature>
<dbReference type="Proteomes" id="UP000031327">
    <property type="component" value="Unassembled WGS sequence"/>
</dbReference>
<feature type="signal peptide" evidence="2">
    <location>
        <begin position="1"/>
        <end position="20"/>
    </location>
</feature>
<organism evidence="3">
    <name type="scientific">Pseudoalteromonas luteoviolacea</name>
    <dbReference type="NCBI Taxonomy" id="43657"/>
    <lineage>
        <taxon>Bacteria</taxon>
        <taxon>Pseudomonadati</taxon>
        <taxon>Pseudomonadota</taxon>
        <taxon>Gammaproteobacteria</taxon>
        <taxon>Alteromonadales</taxon>
        <taxon>Pseudoalteromonadaceae</taxon>
        <taxon>Pseudoalteromonas</taxon>
    </lineage>
</organism>
<accession>A0A023PYZ1</accession>
<protein>
    <submittedName>
        <fullName evidence="3">Uncharacterized protein</fullName>
    </submittedName>
</protein>
<dbReference type="AlphaFoldDB" id="A0A023PYZ1"/>
<evidence type="ECO:0000313" key="5">
    <source>
        <dbReference type="Proteomes" id="UP000031327"/>
    </source>
</evidence>